<dbReference type="EMBL" id="JAWXVG010000012">
    <property type="protein sequence ID" value="MDX6183903.1"/>
    <property type="molecule type" value="Genomic_DNA"/>
</dbReference>
<feature type="compositionally biased region" description="Acidic residues" evidence="1">
    <location>
        <begin position="75"/>
        <end position="86"/>
    </location>
</feature>
<evidence type="ECO:0000256" key="1">
    <source>
        <dbReference type="SAM" id="MobiDB-lite"/>
    </source>
</evidence>
<gene>
    <name evidence="2" type="ORF">SGQ18_17220</name>
    <name evidence="3" type="ORF">SGQ44_17370</name>
</gene>
<evidence type="ECO:0000313" key="5">
    <source>
        <dbReference type="Proteomes" id="UP001278738"/>
    </source>
</evidence>
<sequence length="169" mass="19848">MQTTTQKNSILRENRETGNTQPTHKNIWPEKASYDKEKAKHTPTPQSNTEAAELGYTVRNSYDPKQTDLGKEQITNDEDDMEDLDDDFHTDQDLQHDEIDEEDLEEENDELDNPSNVLEDDFDETEDLEDLDQDDEDEDEMEDDEMEDDEMEEDDAIEEKIPDNDPRKF</sequence>
<dbReference type="RefSeq" id="WP_229973808.1">
    <property type="nucleotide sequence ID" value="NZ_CP087133.1"/>
</dbReference>
<reference evidence="3 5" key="1">
    <citation type="submission" date="2023-11" db="EMBL/GenBank/DDBJ databases">
        <title>Unpublished Manusciprt.</title>
        <authorList>
            <person name="Saticioglu I.B."/>
            <person name="Ay H."/>
            <person name="Ajmi N."/>
            <person name="Altun S."/>
            <person name="Duman M."/>
        </authorList>
    </citation>
    <scope>NUCLEOTIDE SEQUENCE</scope>
    <source>
        <strain evidence="2 5">Fl-33</strain>
        <strain evidence="3">Fl-77</strain>
    </source>
</reference>
<dbReference type="AlphaFoldDB" id="A0AAJ2SJC3"/>
<protein>
    <submittedName>
        <fullName evidence="3">Uncharacterized protein</fullName>
    </submittedName>
</protein>
<keyword evidence="5" id="KW-1185">Reference proteome</keyword>
<feature type="region of interest" description="Disordered" evidence="1">
    <location>
        <begin position="1"/>
        <end position="169"/>
    </location>
</feature>
<dbReference type="EMBL" id="JAWXVH010000013">
    <property type="protein sequence ID" value="MDX6187531.1"/>
    <property type="molecule type" value="Genomic_DNA"/>
</dbReference>
<evidence type="ECO:0000313" key="2">
    <source>
        <dbReference type="EMBL" id="MDX6183903.1"/>
    </source>
</evidence>
<feature type="compositionally biased region" description="Acidic residues" evidence="1">
    <location>
        <begin position="98"/>
        <end position="157"/>
    </location>
</feature>
<name>A0AAJ2SJC3_9FLAO</name>
<feature type="compositionally biased region" description="Basic and acidic residues" evidence="1">
    <location>
        <begin position="87"/>
        <end position="97"/>
    </location>
</feature>
<dbReference type="Proteomes" id="UP001270053">
    <property type="component" value="Unassembled WGS sequence"/>
</dbReference>
<evidence type="ECO:0000313" key="4">
    <source>
        <dbReference type="Proteomes" id="UP001270053"/>
    </source>
</evidence>
<evidence type="ECO:0000313" key="3">
    <source>
        <dbReference type="EMBL" id="MDX6187531.1"/>
    </source>
</evidence>
<comment type="caution">
    <text evidence="3">The sequence shown here is derived from an EMBL/GenBank/DDBJ whole genome shotgun (WGS) entry which is preliminary data.</text>
</comment>
<dbReference type="Proteomes" id="UP001278738">
    <property type="component" value="Unassembled WGS sequence"/>
</dbReference>
<feature type="compositionally biased region" description="Basic and acidic residues" evidence="1">
    <location>
        <begin position="158"/>
        <end position="169"/>
    </location>
</feature>
<proteinExistence type="predicted"/>
<organism evidence="3 4">
    <name type="scientific">Flavobacterium flavipigmentatum</name>
    <dbReference type="NCBI Taxonomy" id="2893884"/>
    <lineage>
        <taxon>Bacteria</taxon>
        <taxon>Pseudomonadati</taxon>
        <taxon>Bacteroidota</taxon>
        <taxon>Flavobacteriia</taxon>
        <taxon>Flavobacteriales</taxon>
        <taxon>Flavobacteriaceae</taxon>
        <taxon>Flavobacterium</taxon>
    </lineage>
</organism>
<accession>A0AAJ2SJC3</accession>